<evidence type="ECO:0000313" key="2">
    <source>
        <dbReference type="EMBL" id="BAT07854.1"/>
    </source>
</evidence>
<dbReference type="AlphaFoldDB" id="A0A0P0XLT1"/>
<protein>
    <submittedName>
        <fullName evidence="2">Os09g0381300 protein</fullName>
    </submittedName>
</protein>
<dbReference type="SMR" id="A0A0P0XLT1"/>
<dbReference type="Proteomes" id="UP000059680">
    <property type="component" value="Chromosome 9"/>
</dbReference>
<keyword evidence="1" id="KW-1133">Transmembrane helix</keyword>
<keyword evidence="3" id="KW-1185">Reference proteome</keyword>
<feature type="transmembrane region" description="Helical" evidence="1">
    <location>
        <begin position="60"/>
        <end position="86"/>
    </location>
</feature>
<evidence type="ECO:0000313" key="3">
    <source>
        <dbReference type="Proteomes" id="UP000059680"/>
    </source>
</evidence>
<keyword evidence="1" id="KW-0812">Transmembrane</keyword>
<evidence type="ECO:0000256" key="1">
    <source>
        <dbReference type="SAM" id="Phobius"/>
    </source>
</evidence>
<reference evidence="2 3" key="2">
    <citation type="journal article" date="2013" name="Plant Cell Physiol.">
        <title>Rice Annotation Project Database (RAP-DB): an integrative and interactive database for rice genomics.</title>
        <authorList>
            <person name="Sakai H."/>
            <person name="Lee S.S."/>
            <person name="Tanaka T."/>
            <person name="Numa H."/>
            <person name="Kim J."/>
            <person name="Kawahara Y."/>
            <person name="Wakimoto H."/>
            <person name="Yang C.C."/>
            <person name="Iwamoto M."/>
            <person name="Abe T."/>
            <person name="Yamada Y."/>
            <person name="Muto A."/>
            <person name="Inokuchi H."/>
            <person name="Ikemura T."/>
            <person name="Matsumoto T."/>
            <person name="Sasaki T."/>
            <person name="Itoh T."/>
        </authorList>
    </citation>
    <scope>NUCLEOTIDE SEQUENCE [LARGE SCALE GENOMIC DNA]</scope>
    <source>
        <strain evidence="3">cv. Nipponbare</strain>
    </source>
</reference>
<keyword evidence="1" id="KW-0472">Membrane</keyword>
<organism evidence="2 3">
    <name type="scientific">Oryza sativa subsp. japonica</name>
    <name type="common">Rice</name>
    <dbReference type="NCBI Taxonomy" id="39947"/>
    <lineage>
        <taxon>Eukaryota</taxon>
        <taxon>Viridiplantae</taxon>
        <taxon>Streptophyta</taxon>
        <taxon>Embryophyta</taxon>
        <taxon>Tracheophyta</taxon>
        <taxon>Spermatophyta</taxon>
        <taxon>Magnoliopsida</taxon>
        <taxon>Liliopsida</taxon>
        <taxon>Poales</taxon>
        <taxon>Poaceae</taxon>
        <taxon>BOP clade</taxon>
        <taxon>Oryzoideae</taxon>
        <taxon>Oryzeae</taxon>
        <taxon>Oryzinae</taxon>
        <taxon>Oryza</taxon>
        <taxon>Oryza sativa</taxon>
    </lineage>
</organism>
<dbReference type="InParanoid" id="A0A0P0XLT1"/>
<gene>
    <name evidence="2" type="ordered locus">Os09g0381300</name>
    <name evidence="2" type="ORF">OSNPB_090381300</name>
</gene>
<dbReference type="Gramene" id="Os09t0381300-01">
    <property type="protein sequence ID" value="Os09t0381300-01"/>
    <property type="gene ID" value="Os09g0381300"/>
</dbReference>
<name>A0A0P0XLT1_ORYSJ</name>
<accession>A0A0P0XLT1</accession>
<sequence length="92" mass="10537">EASRSMTGILIYLHDNRCAISLGQSEVIEIKLCLLRILHMFSMDGDFGPLLELIKLHRMYGLLLVMDVVSVFLSLEIHIFFLTIALDSWRSL</sequence>
<dbReference type="PaxDb" id="39947-A0A0P0XLT1"/>
<feature type="non-terminal residue" evidence="2">
    <location>
        <position position="1"/>
    </location>
</feature>
<dbReference type="STRING" id="39947.A0A0P0XLT1"/>
<proteinExistence type="predicted"/>
<reference evidence="2 3" key="3">
    <citation type="journal article" date="2013" name="Rice">
        <title>Improvement of the Oryza sativa Nipponbare reference genome using next generation sequence and optical map data.</title>
        <authorList>
            <person name="Kawahara Y."/>
            <person name="de la Bastide M."/>
            <person name="Hamilton J.P."/>
            <person name="Kanamori H."/>
            <person name="McCombie W.R."/>
            <person name="Ouyang S."/>
            <person name="Schwartz D.C."/>
            <person name="Tanaka T."/>
            <person name="Wu J."/>
            <person name="Zhou S."/>
            <person name="Childs K.L."/>
            <person name="Davidson R.M."/>
            <person name="Lin H."/>
            <person name="Quesada-Ocampo L."/>
            <person name="Vaillancourt B."/>
            <person name="Sakai H."/>
            <person name="Lee S.S."/>
            <person name="Kim J."/>
            <person name="Numa H."/>
            <person name="Itoh T."/>
            <person name="Buell C.R."/>
            <person name="Matsumoto T."/>
        </authorList>
    </citation>
    <scope>NUCLEOTIDE SEQUENCE [LARGE SCALE GENOMIC DNA]</scope>
    <source>
        <strain evidence="3">cv. Nipponbare</strain>
    </source>
</reference>
<reference evidence="3" key="1">
    <citation type="journal article" date="2005" name="Nature">
        <title>The map-based sequence of the rice genome.</title>
        <authorList>
            <consortium name="International rice genome sequencing project (IRGSP)"/>
            <person name="Matsumoto T."/>
            <person name="Wu J."/>
            <person name="Kanamori H."/>
            <person name="Katayose Y."/>
            <person name="Fujisawa M."/>
            <person name="Namiki N."/>
            <person name="Mizuno H."/>
            <person name="Yamamoto K."/>
            <person name="Antonio B.A."/>
            <person name="Baba T."/>
            <person name="Sakata K."/>
            <person name="Nagamura Y."/>
            <person name="Aoki H."/>
            <person name="Arikawa K."/>
            <person name="Arita K."/>
            <person name="Bito T."/>
            <person name="Chiden Y."/>
            <person name="Fujitsuka N."/>
            <person name="Fukunaka R."/>
            <person name="Hamada M."/>
            <person name="Harada C."/>
            <person name="Hayashi A."/>
            <person name="Hijishita S."/>
            <person name="Honda M."/>
            <person name="Hosokawa S."/>
            <person name="Ichikawa Y."/>
            <person name="Idonuma A."/>
            <person name="Iijima M."/>
            <person name="Ikeda M."/>
            <person name="Ikeno M."/>
            <person name="Ito K."/>
            <person name="Ito S."/>
            <person name="Ito T."/>
            <person name="Ito Y."/>
            <person name="Ito Y."/>
            <person name="Iwabuchi A."/>
            <person name="Kamiya K."/>
            <person name="Karasawa W."/>
            <person name="Kurita K."/>
            <person name="Katagiri S."/>
            <person name="Kikuta A."/>
            <person name="Kobayashi H."/>
            <person name="Kobayashi N."/>
            <person name="Machita K."/>
            <person name="Maehara T."/>
            <person name="Masukawa M."/>
            <person name="Mizubayashi T."/>
            <person name="Mukai Y."/>
            <person name="Nagasaki H."/>
            <person name="Nagata Y."/>
            <person name="Naito S."/>
            <person name="Nakashima M."/>
            <person name="Nakama Y."/>
            <person name="Nakamichi Y."/>
            <person name="Nakamura M."/>
            <person name="Meguro A."/>
            <person name="Negishi M."/>
            <person name="Ohta I."/>
            <person name="Ohta T."/>
            <person name="Okamoto M."/>
            <person name="Ono N."/>
            <person name="Saji S."/>
            <person name="Sakaguchi M."/>
            <person name="Sakai K."/>
            <person name="Shibata M."/>
            <person name="Shimokawa T."/>
            <person name="Song J."/>
            <person name="Takazaki Y."/>
            <person name="Terasawa K."/>
            <person name="Tsugane M."/>
            <person name="Tsuji K."/>
            <person name="Ueda S."/>
            <person name="Waki K."/>
            <person name="Yamagata H."/>
            <person name="Yamamoto M."/>
            <person name="Yamamoto S."/>
            <person name="Yamane H."/>
            <person name="Yoshiki S."/>
            <person name="Yoshihara R."/>
            <person name="Yukawa K."/>
            <person name="Zhong H."/>
            <person name="Yano M."/>
            <person name="Yuan Q."/>
            <person name="Ouyang S."/>
            <person name="Liu J."/>
            <person name="Jones K.M."/>
            <person name="Gansberger K."/>
            <person name="Moffat K."/>
            <person name="Hill J."/>
            <person name="Bera J."/>
            <person name="Fadrosh D."/>
            <person name="Jin S."/>
            <person name="Johri S."/>
            <person name="Kim M."/>
            <person name="Overton L."/>
            <person name="Reardon M."/>
            <person name="Tsitrin T."/>
            <person name="Vuong H."/>
            <person name="Weaver B."/>
            <person name="Ciecko A."/>
            <person name="Tallon L."/>
            <person name="Jackson J."/>
            <person name="Pai G."/>
            <person name="Aken S.V."/>
            <person name="Utterback T."/>
            <person name="Reidmuller S."/>
            <person name="Feldblyum T."/>
            <person name="Hsiao J."/>
            <person name="Zismann V."/>
            <person name="Iobst S."/>
            <person name="de Vazeille A.R."/>
            <person name="Buell C.R."/>
            <person name="Ying K."/>
            <person name="Li Y."/>
            <person name="Lu T."/>
            <person name="Huang Y."/>
            <person name="Zhao Q."/>
            <person name="Feng Q."/>
            <person name="Zhang L."/>
            <person name="Zhu J."/>
            <person name="Weng Q."/>
            <person name="Mu J."/>
            <person name="Lu Y."/>
            <person name="Fan D."/>
            <person name="Liu Y."/>
            <person name="Guan J."/>
            <person name="Zhang Y."/>
            <person name="Yu S."/>
            <person name="Liu X."/>
            <person name="Zhang Y."/>
            <person name="Hong G."/>
            <person name="Han B."/>
            <person name="Choisne N."/>
            <person name="Demange N."/>
            <person name="Orjeda G."/>
            <person name="Samain S."/>
            <person name="Cattolico L."/>
            <person name="Pelletier E."/>
            <person name="Couloux A."/>
            <person name="Segurens B."/>
            <person name="Wincker P."/>
            <person name="D'Hont A."/>
            <person name="Scarpelli C."/>
            <person name="Weissenbach J."/>
            <person name="Salanoubat M."/>
            <person name="Quetier F."/>
            <person name="Yu Y."/>
            <person name="Kim H.R."/>
            <person name="Rambo T."/>
            <person name="Currie J."/>
            <person name="Collura K."/>
            <person name="Luo M."/>
            <person name="Yang T."/>
            <person name="Ammiraju J.S.S."/>
            <person name="Engler F."/>
            <person name="Soderlund C."/>
            <person name="Wing R.A."/>
            <person name="Palmer L.E."/>
            <person name="de la Bastide M."/>
            <person name="Spiegel L."/>
            <person name="Nascimento L."/>
            <person name="Zutavern T."/>
            <person name="O'Shaughnessy A."/>
            <person name="Dike S."/>
            <person name="Dedhia N."/>
            <person name="Preston R."/>
            <person name="Balija V."/>
            <person name="McCombie W.R."/>
            <person name="Chow T."/>
            <person name="Chen H."/>
            <person name="Chung M."/>
            <person name="Chen C."/>
            <person name="Shaw J."/>
            <person name="Wu H."/>
            <person name="Hsiao K."/>
            <person name="Chao Y."/>
            <person name="Chu M."/>
            <person name="Cheng C."/>
            <person name="Hour A."/>
            <person name="Lee P."/>
            <person name="Lin S."/>
            <person name="Lin Y."/>
            <person name="Liou J."/>
            <person name="Liu S."/>
            <person name="Hsing Y."/>
            <person name="Raghuvanshi S."/>
            <person name="Mohanty A."/>
            <person name="Bharti A.K."/>
            <person name="Gaur A."/>
            <person name="Gupta V."/>
            <person name="Kumar D."/>
            <person name="Ravi V."/>
            <person name="Vij S."/>
            <person name="Kapur A."/>
            <person name="Khurana P."/>
            <person name="Khurana P."/>
            <person name="Khurana J.P."/>
            <person name="Tyagi A.K."/>
            <person name="Gaikwad K."/>
            <person name="Singh A."/>
            <person name="Dalal V."/>
            <person name="Srivastava S."/>
            <person name="Dixit A."/>
            <person name="Pal A.K."/>
            <person name="Ghazi I.A."/>
            <person name="Yadav M."/>
            <person name="Pandit A."/>
            <person name="Bhargava A."/>
            <person name="Sureshbabu K."/>
            <person name="Batra K."/>
            <person name="Sharma T.R."/>
            <person name="Mohapatra T."/>
            <person name="Singh N.K."/>
            <person name="Messing J."/>
            <person name="Nelson A.B."/>
            <person name="Fuks G."/>
            <person name="Kavchok S."/>
            <person name="Keizer G."/>
            <person name="Linton E."/>
            <person name="Llaca V."/>
            <person name="Song R."/>
            <person name="Tanyolac B."/>
            <person name="Young S."/>
            <person name="Ho-Il K."/>
            <person name="Hahn J.H."/>
            <person name="Sangsakoo G."/>
            <person name="Vanavichit A."/>
            <person name="de Mattos Luiz.A.T."/>
            <person name="Zimmer P.D."/>
            <person name="Malone G."/>
            <person name="Dellagostin O."/>
            <person name="de Oliveira A.C."/>
            <person name="Bevan M."/>
            <person name="Bancroft I."/>
            <person name="Minx P."/>
            <person name="Cordum H."/>
            <person name="Wilson R."/>
            <person name="Cheng Z."/>
            <person name="Jin W."/>
            <person name="Jiang J."/>
            <person name="Leong S.A."/>
            <person name="Iwama H."/>
            <person name="Gojobori T."/>
            <person name="Itoh T."/>
            <person name="Niimura Y."/>
            <person name="Fujii Y."/>
            <person name="Habara T."/>
            <person name="Sakai H."/>
            <person name="Sato Y."/>
            <person name="Wilson G."/>
            <person name="Kumar K."/>
            <person name="McCouch S."/>
            <person name="Juretic N."/>
            <person name="Hoen D."/>
            <person name="Wright S."/>
            <person name="Bruskiewich R."/>
            <person name="Bureau T."/>
            <person name="Miyao A."/>
            <person name="Hirochika H."/>
            <person name="Nishikawa T."/>
            <person name="Kadowaki K."/>
            <person name="Sugiura M."/>
            <person name="Burr B."/>
            <person name="Sasaki T."/>
        </authorList>
    </citation>
    <scope>NUCLEOTIDE SEQUENCE [LARGE SCALE GENOMIC DNA]</scope>
    <source>
        <strain evidence="3">cv. Nipponbare</strain>
    </source>
</reference>
<dbReference type="EMBL" id="AP014965">
    <property type="protein sequence ID" value="BAT07854.1"/>
    <property type="molecule type" value="Genomic_DNA"/>
</dbReference>